<evidence type="ECO:0000313" key="2">
    <source>
        <dbReference type="EMBL" id="GJQ08458.1"/>
    </source>
</evidence>
<accession>A0A9C7PQ09</accession>
<dbReference type="EMBL" id="BQMJ01000002">
    <property type="protein sequence ID" value="GJQ08458.1"/>
    <property type="molecule type" value="Genomic_DNA"/>
</dbReference>
<evidence type="ECO:0000256" key="1">
    <source>
        <dbReference type="SAM" id="MobiDB-lite"/>
    </source>
</evidence>
<evidence type="ECO:0000313" key="3">
    <source>
        <dbReference type="Proteomes" id="UP001061958"/>
    </source>
</evidence>
<feature type="region of interest" description="Disordered" evidence="1">
    <location>
        <begin position="261"/>
        <end position="280"/>
    </location>
</feature>
<dbReference type="OrthoDB" id="6040at2759"/>
<comment type="caution">
    <text evidence="2">The sequence shown here is derived from an EMBL/GenBank/DDBJ whole genome shotgun (WGS) entry which is preliminary data.</text>
</comment>
<feature type="compositionally biased region" description="Polar residues" evidence="1">
    <location>
        <begin position="261"/>
        <end position="270"/>
    </location>
</feature>
<dbReference type="AlphaFoldDB" id="A0A9C7PQ09"/>
<organism evidence="2 3">
    <name type="scientific">Galdieria partita</name>
    <dbReference type="NCBI Taxonomy" id="83374"/>
    <lineage>
        <taxon>Eukaryota</taxon>
        <taxon>Rhodophyta</taxon>
        <taxon>Bangiophyceae</taxon>
        <taxon>Galdieriales</taxon>
        <taxon>Galdieriaceae</taxon>
        <taxon>Galdieria</taxon>
    </lineage>
</organism>
<sequence length="402" mass="46113">MVLFEFEQDDLLSADDGVFDFVRFEDGWLKDLSWDESNLFRTGSEQNISSLENTSGMTDYDFKRNLLAVSKLKFEQGCETMVDDCLSRNFEPTTSTFQAPEQIPSPSNKLFVGFSPEESLKSCLKTDFQGRQHYHGLYALDAVEKSFSLSPPAGLWTHATVSRAAEQENSLFDESFNLNCRQPTEETQFWTHTNSREFSSMNVKPSSALFPSTKRFKSSSSESEVSRNIGVNCPAFISTFTENYQDRSSVRTELDPSVHTVYTDSSSNSGGCRKFRVPDPVLSPTLESQIKRRPQRKKQYSRVSPAKFCHLCARAASKNIRMIVCSNIQIGMCLKVTCEKCFQQNNWNFEEVFRNPDSWICTHCRGSCPYRAQCSIYQRTNHRRRVSRFLMKKQKELNEDCP</sequence>
<reference evidence="2" key="1">
    <citation type="journal article" date="2022" name="Proc. Natl. Acad. Sci. U.S.A.">
        <title>Life cycle and functional genomics of the unicellular red alga Galdieria for elucidating algal and plant evolution and industrial use.</title>
        <authorList>
            <person name="Hirooka S."/>
            <person name="Itabashi T."/>
            <person name="Ichinose T.M."/>
            <person name="Onuma R."/>
            <person name="Fujiwara T."/>
            <person name="Yamashita S."/>
            <person name="Jong L.W."/>
            <person name="Tomita R."/>
            <person name="Iwane A.H."/>
            <person name="Miyagishima S.Y."/>
        </authorList>
    </citation>
    <scope>NUCLEOTIDE SEQUENCE</scope>
    <source>
        <strain evidence="2">NBRC 102759</strain>
    </source>
</reference>
<protein>
    <recommendedName>
        <fullName evidence="4">Zinc-finger domain-containing protein</fullName>
    </recommendedName>
</protein>
<gene>
    <name evidence="2" type="ORF">GpartN1_g249.t1</name>
</gene>
<name>A0A9C7PQ09_9RHOD</name>
<reference evidence="2" key="2">
    <citation type="submission" date="2022-01" db="EMBL/GenBank/DDBJ databases">
        <authorList>
            <person name="Hirooka S."/>
            <person name="Miyagishima S.Y."/>
        </authorList>
    </citation>
    <scope>NUCLEOTIDE SEQUENCE</scope>
    <source>
        <strain evidence="2">NBRC 102759</strain>
    </source>
</reference>
<evidence type="ECO:0008006" key="4">
    <source>
        <dbReference type="Google" id="ProtNLM"/>
    </source>
</evidence>
<keyword evidence="3" id="KW-1185">Reference proteome</keyword>
<proteinExistence type="predicted"/>
<dbReference type="Proteomes" id="UP001061958">
    <property type="component" value="Unassembled WGS sequence"/>
</dbReference>